<organism evidence="2 3">
    <name type="scientific">Cryphonectria parasitica (strain ATCC 38755 / EP155)</name>
    <dbReference type="NCBI Taxonomy" id="660469"/>
    <lineage>
        <taxon>Eukaryota</taxon>
        <taxon>Fungi</taxon>
        <taxon>Dikarya</taxon>
        <taxon>Ascomycota</taxon>
        <taxon>Pezizomycotina</taxon>
        <taxon>Sordariomycetes</taxon>
        <taxon>Sordariomycetidae</taxon>
        <taxon>Diaporthales</taxon>
        <taxon>Cryphonectriaceae</taxon>
        <taxon>Cryphonectria-Endothia species complex</taxon>
        <taxon>Cryphonectria</taxon>
    </lineage>
</organism>
<accession>A0A9P4XY96</accession>
<comment type="caution">
    <text evidence="2">The sequence shown here is derived from an EMBL/GenBank/DDBJ whole genome shotgun (WGS) entry which is preliminary data.</text>
</comment>
<dbReference type="AlphaFoldDB" id="A0A9P4XY96"/>
<evidence type="ECO:0000256" key="1">
    <source>
        <dbReference type="SAM" id="MobiDB-lite"/>
    </source>
</evidence>
<dbReference type="EMBL" id="MU032349">
    <property type="protein sequence ID" value="KAF3763552.1"/>
    <property type="molecule type" value="Genomic_DNA"/>
</dbReference>
<dbReference type="GeneID" id="63842841"/>
<gene>
    <name evidence="2" type="ORF">M406DRAFT_74144</name>
</gene>
<feature type="region of interest" description="Disordered" evidence="1">
    <location>
        <begin position="141"/>
        <end position="164"/>
    </location>
</feature>
<keyword evidence="3" id="KW-1185">Reference proteome</keyword>
<proteinExistence type="predicted"/>
<name>A0A9P4XY96_CRYP1</name>
<evidence type="ECO:0000313" key="3">
    <source>
        <dbReference type="Proteomes" id="UP000803844"/>
    </source>
</evidence>
<feature type="compositionally biased region" description="Pro residues" evidence="1">
    <location>
        <begin position="145"/>
        <end position="154"/>
    </location>
</feature>
<protein>
    <submittedName>
        <fullName evidence="2">Uncharacterized protein</fullName>
    </submittedName>
</protein>
<dbReference type="RefSeq" id="XP_040774513.1">
    <property type="nucleotide sequence ID" value="XM_040925712.1"/>
</dbReference>
<feature type="region of interest" description="Disordered" evidence="1">
    <location>
        <begin position="284"/>
        <end position="309"/>
    </location>
</feature>
<dbReference type="Proteomes" id="UP000803844">
    <property type="component" value="Unassembled WGS sequence"/>
</dbReference>
<reference evidence="2" key="1">
    <citation type="journal article" date="2020" name="Phytopathology">
        <title>Genome sequence of the chestnut blight fungus Cryphonectria parasitica EP155: A fundamental resource for an archetypical invasive plant pathogen.</title>
        <authorList>
            <person name="Crouch J.A."/>
            <person name="Dawe A."/>
            <person name="Aerts A."/>
            <person name="Barry K."/>
            <person name="Churchill A.C.L."/>
            <person name="Grimwood J."/>
            <person name="Hillman B."/>
            <person name="Milgroom M.G."/>
            <person name="Pangilinan J."/>
            <person name="Smith M."/>
            <person name="Salamov A."/>
            <person name="Schmutz J."/>
            <person name="Yadav J."/>
            <person name="Grigoriev I.V."/>
            <person name="Nuss D."/>
        </authorList>
    </citation>
    <scope>NUCLEOTIDE SEQUENCE</scope>
    <source>
        <strain evidence="2">EP155</strain>
    </source>
</reference>
<evidence type="ECO:0000313" key="2">
    <source>
        <dbReference type="EMBL" id="KAF3763552.1"/>
    </source>
</evidence>
<sequence>MPARWPRAPRGTNPSLARSAIKHGCLRFNKVGTLLSEDLRLRADAINIDQNLWPPLVVAMVVVAEGAAARDDTTHPLRISSGSFLPRPQGQLRAWRTSLHGQGEPVAHDTEVTMGHGQARPGNIQGPHRACDALHAMSQLASQPKPGPRTPRGPSPDQTGPQTRGMLTNLQRACQLPTRLATWCQGRCVFSWLERPSRPAWKTGSAGRQAVQELVEAGGQGGHLMPGHEAGRNKADDALRQDPTMTGRCALTWADMFQRAEDWLDDHLSIFLRAELQGSRLLGAAAAAPQDQRSGPAWPPHPDFSKWSS</sequence>